<name>A0ABV9H1S3_9BURK</name>
<evidence type="ECO:0000256" key="1">
    <source>
        <dbReference type="SAM" id="SignalP"/>
    </source>
</evidence>
<dbReference type="EMBL" id="JBHSEW010000015">
    <property type="protein sequence ID" value="MFC4623343.1"/>
    <property type="molecule type" value="Genomic_DNA"/>
</dbReference>
<evidence type="ECO:0000313" key="3">
    <source>
        <dbReference type="Proteomes" id="UP001595967"/>
    </source>
</evidence>
<feature type="chain" id="PRO_5045220234" description="Lipoprotein" evidence="1">
    <location>
        <begin position="21"/>
        <end position="193"/>
    </location>
</feature>
<accession>A0ABV9H1S3</accession>
<sequence>MKRSKVLSALALGLALAGCAGTPAPGNAVDGVQVQRNAQGEAIRAQFTPLPLDCGNALHCPTLGLTWSKDKPRQALLSMGFTRSGHAPVEMVEFDARPFGPMRVRSLAAEQPDKEQVVFQAPIETFERLAVSRGVLVRVHSGGQVLEESFATGERSSQAANALKRWLQQIYKGTEKEQELGLRGLFADQPYER</sequence>
<evidence type="ECO:0008006" key="4">
    <source>
        <dbReference type="Google" id="ProtNLM"/>
    </source>
</evidence>
<dbReference type="Proteomes" id="UP001595967">
    <property type="component" value="Unassembled WGS sequence"/>
</dbReference>
<feature type="signal peptide" evidence="1">
    <location>
        <begin position="1"/>
        <end position="20"/>
    </location>
</feature>
<comment type="caution">
    <text evidence="2">The sequence shown here is derived from an EMBL/GenBank/DDBJ whole genome shotgun (WGS) entry which is preliminary data.</text>
</comment>
<gene>
    <name evidence="2" type="ORF">ACFO3A_14165</name>
</gene>
<evidence type="ECO:0000313" key="2">
    <source>
        <dbReference type="EMBL" id="MFC4623343.1"/>
    </source>
</evidence>
<reference evidence="3" key="1">
    <citation type="journal article" date="2019" name="Int. J. Syst. Evol. Microbiol.">
        <title>The Global Catalogue of Microorganisms (GCM) 10K type strain sequencing project: providing services to taxonomists for standard genome sequencing and annotation.</title>
        <authorList>
            <consortium name="The Broad Institute Genomics Platform"/>
            <consortium name="The Broad Institute Genome Sequencing Center for Infectious Disease"/>
            <person name="Wu L."/>
            <person name="Ma J."/>
        </authorList>
    </citation>
    <scope>NUCLEOTIDE SEQUENCE [LARGE SCALE GENOMIC DNA]</scope>
    <source>
        <strain evidence="3">JCM 11650</strain>
    </source>
</reference>
<dbReference type="PROSITE" id="PS51257">
    <property type="entry name" value="PROKAR_LIPOPROTEIN"/>
    <property type="match status" value="1"/>
</dbReference>
<dbReference type="RefSeq" id="WP_377727640.1">
    <property type="nucleotide sequence ID" value="NZ_JBHSEW010000015.1"/>
</dbReference>
<keyword evidence="1" id="KW-0732">Signal</keyword>
<proteinExistence type="predicted"/>
<organism evidence="2 3">
    <name type="scientific">Comamonas nitrativorans</name>
    <dbReference type="NCBI Taxonomy" id="108437"/>
    <lineage>
        <taxon>Bacteria</taxon>
        <taxon>Pseudomonadati</taxon>
        <taxon>Pseudomonadota</taxon>
        <taxon>Betaproteobacteria</taxon>
        <taxon>Burkholderiales</taxon>
        <taxon>Comamonadaceae</taxon>
        <taxon>Comamonas</taxon>
    </lineage>
</organism>
<keyword evidence="3" id="KW-1185">Reference proteome</keyword>
<protein>
    <recommendedName>
        <fullName evidence="4">Lipoprotein</fullName>
    </recommendedName>
</protein>